<reference evidence="3" key="1">
    <citation type="submission" date="2016-06" db="EMBL/GenBank/DDBJ databases">
        <title>Pandoraea oxalativorans DSM 23570 Genome Sequencing.</title>
        <authorList>
            <person name="Ee R."/>
            <person name="Lim Y.-L."/>
            <person name="Yong D."/>
            <person name="Yin W.-F."/>
            <person name="Chan K.-G."/>
        </authorList>
    </citation>
    <scope>NUCLEOTIDE SEQUENCE</scope>
    <source>
        <strain evidence="3">DSM 23570</strain>
    </source>
</reference>
<accession>A0A192B1I6</accession>
<evidence type="ECO:0000256" key="2">
    <source>
        <dbReference type="SAM" id="SignalP"/>
    </source>
</evidence>
<sequence length="223" mass="23047">MTRRRPLLWGSLAASIAAALADPSSLPFFPPSASTPPVAAPVTHARRSVSSTANQATAPVASGASAAAVESPAPGDDTLAAERRELLRQVRAFVSGSGPSVGASSIVAPVPREMLADAGGPPAPQRLFVSQNWGPPPPAPSSAPIPTAPLPPTAPPLPFTYLGKALAAGAWEVYLARGEKTFIVHENSVVDDVYRVASIKPPRLSLIYIPMNQQQELDIGGTQ</sequence>
<feature type="compositionally biased region" description="Pro residues" evidence="1">
    <location>
        <begin position="134"/>
        <end position="144"/>
    </location>
</feature>
<protein>
    <recommendedName>
        <fullName evidence="5">Secretion system X translation initiation factor</fullName>
    </recommendedName>
</protein>
<keyword evidence="4" id="KW-1185">Reference proteome</keyword>
<evidence type="ECO:0000313" key="4">
    <source>
        <dbReference type="Proteomes" id="UP000035050"/>
    </source>
</evidence>
<keyword evidence="2" id="KW-0732">Signal</keyword>
<evidence type="ECO:0000256" key="1">
    <source>
        <dbReference type="SAM" id="MobiDB-lite"/>
    </source>
</evidence>
<gene>
    <name evidence="3" type="ORF">MB84_31170</name>
</gene>
<dbReference type="RefSeq" id="WP_052653445.1">
    <property type="nucleotide sequence ID" value="NZ_CP011253.3"/>
</dbReference>
<feature type="signal peptide" evidence="2">
    <location>
        <begin position="1"/>
        <end position="21"/>
    </location>
</feature>
<feature type="chain" id="PRO_5008251181" description="Secretion system X translation initiation factor" evidence="2">
    <location>
        <begin position="22"/>
        <end position="223"/>
    </location>
</feature>
<organism evidence="3 4">
    <name type="scientific">Pandoraea oxalativorans</name>
    <dbReference type="NCBI Taxonomy" id="573737"/>
    <lineage>
        <taxon>Bacteria</taxon>
        <taxon>Pseudomonadati</taxon>
        <taxon>Pseudomonadota</taxon>
        <taxon>Betaproteobacteria</taxon>
        <taxon>Burkholderiales</taxon>
        <taxon>Burkholderiaceae</taxon>
        <taxon>Pandoraea</taxon>
    </lineage>
</organism>
<dbReference type="EMBL" id="CP011253">
    <property type="protein sequence ID" value="ANJ87165.1"/>
    <property type="molecule type" value="Genomic_DNA"/>
</dbReference>
<name>A0A192B1I6_9BURK</name>
<feature type="compositionally biased region" description="Low complexity" evidence="1">
    <location>
        <begin position="56"/>
        <end position="75"/>
    </location>
</feature>
<evidence type="ECO:0000313" key="3">
    <source>
        <dbReference type="EMBL" id="ANJ87165.1"/>
    </source>
</evidence>
<evidence type="ECO:0008006" key="5">
    <source>
        <dbReference type="Google" id="ProtNLM"/>
    </source>
</evidence>
<dbReference type="OrthoDB" id="8564513at2"/>
<dbReference type="AlphaFoldDB" id="A0A192B1I6"/>
<proteinExistence type="predicted"/>
<dbReference type="Proteomes" id="UP000035050">
    <property type="component" value="Chromosome"/>
</dbReference>
<feature type="region of interest" description="Disordered" evidence="1">
    <location>
        <begin position="27"/>
        <end position="76"/>
    </location>
</feature>
<dbReference type="KEGG" id="pox:MB84_31170"/>
<feature type="region of interest" description="Disordered" evidence="1">
    <location>
        <begin position="117"/>
        <end position="144"/>
    </location>
</feature>